<evidence type="ECO:0008006" key="4">
    <source>
        <dbReference type="Google" id="ProtNLM"/>
    </source>
</evidence>
<sequence>MAQVMVSCLVRHRLTAAGRHRTTMSLSSPYAFKLGTNHCPSDEEVVEIKALLQDPTRQLQRVDNEIAVIWKIIDKLTRERDRLSAYVEAHKALISPVRRLPLDIIQEIFVACVPTHRNCVMSAREAPVLLGRICSSWRSISLSTPRLWARLHVVEPTRPYGATSTSAVFEEKLTQRLETTRTWLGRSGQCPLSLSLESSHDHHGSPPGTSSPAAHQTGRFLQTLIPFAPRWQHISFTIPPLVLDTLSLLTEADVPVLKSVALYQRPDHEPLNHGWGHFGMLRGPRITSFSVSGSNFSTSELLIRWNQLTVLSIAGPPWTIASSMTSQMVLDAISRCPELRKCKLMVNDGPSAGVQATHPIIEYPYLHTFELHCVGSVSSTFRLLLDRLSLPKLRKLTLHGHTEALHGDPEPQEPHPLNHFFAVSTRLESLRIDTDTFSKSSLLDFFRRLPPTVRELRIHDTSRGWPVIVTPSLDDDILAVLTPSPGPEAHFPALQTLFLDHCHLISDAALLRFVTARMAVEPHPTLKRVEVHFDREETLDIMPNVRPFVQAGLDVAITHLPPMTSQFSPWQGLNDAPLVPMSWMGPQW</sequence>
<dbReference type="InterPro" id="IPR032675">
    <property type="entry name" value="LRR_dom_sf"/>
</dbReference>
<proteinExistence type="predicted"/>
<dbReference type="Proteomes" id="UP001221757">
    <property type="component" value="Unassembled WGS sequence"/>
</dbReference>
<dbReference type="EMBL" id="JARKIE010000023">
    <property type="protein sequence ID" value="KAJ7699293.1"/>
    <property type="molecule type" value="Genomic_DNA"/>
</dbReference>
<protein>
    <recommendedName>
        <fullName evidence="4">F-box domain-containing protein</fullName>
    </recommendedName>
</protein>
<dbReference type="AlphaFoldDB" id="A0AAD7DTX1"/>
<feature type="region of interest" description="Disordered" evidence="1">
    <location>
        <begin position="195"/>
        <end position="215"/>
    </location>
</feature>
<comment type="caution">
    <text evidence="2">The sequence shown here is derived from an EMBL/GenBank/DDBJ whole genome shotgun (WGS) entry which is preliminary data.</text>
</comment>
<evidence type="ECO:0000256" key="1">
    <source>
        <dbReference type="SAM" id="MobiDB-lite"/>
    </source>
</evidence>
<evidence type="ECO:0000313" key="3">
    <source>
        <dbReference type="Proteomes" id="UP001221757"/>
    </source>
</evidence>
<dbReference type="SUPFAM" id="SSF52047">
    <property type="entry name" value="RNI-like"/>
    <property type="match status" value="1"/>
</dbReference>
<evidence type="ECO:0000313" key="2">
    <source>
        <dbReference type="EMBL" id="KAJ7699293.1"/>
    </source>
</evidence>
<keyword evidence="3" id="KW-1185">Reference proteome</keyword>
<gene>
    <name evidence="2" type="ORF">B0H17DRAFT_1049373</name>
</gene>
<reference evidence="2" key="1">
    <citation type="submission" date="2023-03" db="EMBL/GenBank/DDBJ databases">
        <title>Massive genome expansion in bonnet fungi (Mycena s.s.) driven by repeated elements and novel gene families across ecological guilds.</title>
        <authorList>
            <consortium name="Lawrence Berkeley National Laboratory"/>
            <person name="Harder C.B."/>
            <person name="Miyauchi S."/>
            <person name="Viragh M."/>
            <person name="Kuo A."/>
            <person name="Thoen E."/>
            <person name="Andreopoulos B."/>
            <person name="Lu D."/>
            <person name="Skrede I."/>
            <person name="Drula E."/>
            <person name="Henrissat B."/>
            <person name="Morin E."/>
            <person name="Kohler A."/>
            <person name="Barry K."/>
            <person name="LaButti K."/>
            <person name="Morin E."/>
            <person name="Salamov A."/>
            <person name="Lipzen A."/>
            <person name="Mereny Z."/>
            <person name="Hegedus B."/>
            <person name="Baldrian P."/>
            <person name="Stursova M."/>
            <person name="Weitz H."/>
            <person name="Taylor A."/>
            <person name="Grigoriev I.V."/>
            <person name="Nagy L.G."/>
            <person name="Martin F."/>
            <person name="Kauserud H."/>
        </authorList>
    </citation>
    <scope>NUCLEOTIDE SEQUENCE</scope>
    <source>
        <strain evidence="2">CBHHK067</strain>
    </source>
</reference>
<organism evidence="2 3">
    <name type="scientific">Mycena rosella</name>
    <name type="common">Pink bonnet</name>
    <name type="synonym">Agaricus rosellus</name>
    <dbReference type="NCBI Taxonomy" id="1033263"/>
    <lineage>
        <taxon>Eukaryota</taxon>
        <taxon>Fungi</taxon>
        <taxon>Dikarya</taxon>
        <taxon>Basidiomycota</taxon>
        <taxon>Agaricomycotina</taxon>
        <taxon>Agaricomycetes</taxon>
        <taxon>Agaricomycetidae</taxon>
        <taxon>Agaricales</taxon>
        <taxon>Marasmiineae</taxon>
        <taxon>Mycenaceae</taxon>
        <taxon>Mycena</taxon>
    </lineage>
</organism>
<accession>A0AAD7DTX1</accession>
<name>A0AAD7DTX1_MYCRO</name>
<dbReference type="Gene3D" id="3.80.10.10">
    <property type="entry name" value="Ribonuclease Inhibitor"/>
    <property type="match status" value="1"/>
</dbReference>